<dbReference type="OrthoDB" id="2702602at2"/>
<dbReference type="Proteomes" id="UP000234951">
    <property type="component" value="Unassembled WGS sequence"/>
</dbReference>
<dbReference type="SUPFAM" id="SSF55785">
    <property type="entry name" value="PYP-like sensor domain (PAS domain)"/>
    <property type="match status" value="1"/>
</dbReference>
<keyword evidence="6" id="KW-1185">Reference proteome</keyword>
<accession>A0A2N5GMF3</accession>
<reference evidence="4 6" key="2">
    <citation type="submission" date="2017-12" db="EMBL/GenBank/DDBJ databases">
        <title>Comparative Functional Genomics of Dry Heat Resistant strains isolated from the Viking Spacecraft.</title>
        <authorList>
            <person name="Seuylemezian A."/>
            <person name="Cooper K."/>
            <person name="Vaishampayan P."/>
        </authorList>
    </citation>
    <scope>NUCLEOTIDE SEQUENCE [LARGE SCALE GENOMIC DNA]</scope>
    <source>
        <strain evidence="4 6">ATCC 29669</strain>
    </source>
</reference>
<dbReference type="PANTHER" id="PTHR33745">
    <property type="entry name" value="RSBT ANTAGONIST PROTEIN RSBS-RELATED"/>
    <property type="match status" value="1"/>
</dbReference>
<evidence type="ECO:0000259" key="1">
    <source>
        <dbReference type="PROSITE" id="PS50112"/>
    </source>
</evidence>
<dbReference type="InterPro" id="IPR000014">
    <property type="entry name" value="PAS"/>
</dbReference>
<dbReference type="SMART" id="SM00091">
    <property type="entry name" value="PAS"/>
    <property type="match status" value="1"/>
</dbReference>
<name>A0A2N5GMF3_9BACI</name>
<evidence type="ECO:0000313" key="6">
    <source>
        <dbReference type="Proteomes" id="UP000235114"/>
    </source>
</evidence>
<dbReference type="SUPFAM" id="SSF52091">
    <property type="entry name" value="SpoIIaa-like"/>
    <property type="match status" value="1"/>
</dbReference>
<dbReference type="NCBIfam" id="TIGR00229">
    <property type="entry name" value="sensory_box"/>
    <property type="match status" value="1"/>
</dbReference>
<feature type="domain" description="PAS" evidence="1">
    <location>
        <begin position="4"/>
        <end position="73"/>
    </location>
</feature>
<sequence>MLENEQIYRQIIEYSVETIIIHADNKVLYINQSGANFLRATKKELIGACVLDIFEENAKPAIKERIQTTMTENKSGELIEQTIFRMDGTPVEVELYCHPVLFGDKRAVQSTLRDITTRKEEERQHKREINEVSAPIVPVLDGISVLPLVGSIDSDRAKQLLEVLPSIIQKRHITYLIIDFSGIYNFDELVTDYLLKISAVMGLLGVEAIITGIRPKLAQTAVELGVNLSGTRKMASVQQALEYLGVGKIK</sequence>
<evidence type="ECO:0000259" key="2">
    <source>
        <dbReference type="PROSITE" id="PS50801"/>
    </source>
</evidence>
<dbReference type="Gene3D" id="3.30.750.24">
    <property type="entry name" value="STAS domain"/>
    <property type="match status" value="1"/>
</dbReference>
<keyword evidence="3" id="KW-0808">Transferase</keyword>
<dbReference type="PROSITE" id="PS50801">
    <property type="entry name" value="STAS"/>
    <property type="match status" value="1"/>
</dbReference>
<dbReference type="Gene3D" id="3.30.450.20">
    <property type="entry name" value="PAS domain"/>
    <property type="match status" value="1"/>
</dbReference>
<protein>
    <submittedName>
        <fullName evidence="3">Histidine kinase</fullName>
    </submittedName>
</protein>
<dbReference type="InterPro" id="IPR036513">
    <property type="entry name" value="STAS_dom_sf"/>
</dbReference>
<dbReference type="Pfam" id="PF13426">
    <property type="entry name" value="PAS_9"/>
    <property type="match status" value="1"/>
</dbReference>
<dbReference type="Pfam" id="PF01740">
    <property type="entry name" value="STAS"/>
    <property type="match status" value="1"/>
</dbReference>
<dbReference type="Proteomes" id="UP000235114">
    <property type="component" value="Unassembled WGS sequence"/>
</dbReference>
<feature type="domain" description="STAS" evidence="2">
    <location>
        <begin position="133"/>
        <end position="244"/>
    </location>
</feature>
<dbReference type="PANTHER" id="PTHR33745:SF8">
    <property type="entry name" value="BLUE-LIGHT PHOTORECEPTOR"/>
    <property type="match status" value="1"/>
</dbReference>
<dbReference type="CDD" id="cd07041">
    <property type="entry name" value="STAS_RsbR_RsbS_like"/>
    <property type="match status" value="1"/>
</dbReference>
<dbReference type="InterPro" id="IPR035965">
    <property type="entry name" value="PAS-like_dom_sf"/>
</dbReference>
<comment type="caution">
    <text evidence="3">The sequence shown here is derived from an EMBL/GenBank/DDBJ whole genome shotgun (WGS) entry which is preliminary data.</text>
</comment>
<evidence type="ECO:0000313" key="3">
    <source>
        <dbReference type="EMBL" id="PLR83052.1"/>
    </source>
</evidence>
<dbReference type="EMBL" id="PGVA01000024">
    <property type="protein sequence ID" value="PLR83052.1"/>
    <property type="molecule type" value="Genomic_DNA"/>
</dbReference>
<gene>
    <name evidence="3" type="ORF">CU635_10910</name>
    <name evidence="4" type="ORF">CVD25_10290</name>
</gene>
<dbReference type="CDD" id="cd00130">
    <property type="entry name" value="PAS"/>
    <property type="match status" value="1"/>
</dbReference>
<dbReference type="GO" id="GO:0016301">
    <property type="term" value="F:kinase activity"/>
    <property type="evidence" value="ECO:0007669"/>
    <property type="project" value="UniProtKB-KW"/>
</dbReference>
<dbReference type="AlphaFoldDB" id="A0A2N5GMF3"/>
<dbReference type="InterPro" id="IPR002645">
    <property type="entry name" value="STAS_dom"/>
</dbReference>
<evidence type="ECO:0000313" key="5">
    <source>
        <dbReference type="Proteomes" id="UP000234951"/>
    </source>
</evidence>
<dbReference type="EMBL" id="PGVD01000028">
    <property type="protein sequence ID" value="PLR97208.1"/>
    <property type="molecule type" value="Genomic_DNA"/>
</dbReference>
<keyword evidence="3" id="KW-0418">Kinase</keyword>
<dbReference type="PROSITE" id="PS50112">
    <property type="entry name" value="PAS"/>
    <property type="match status" value="1"/>
</dbReference>
<proteinExistence type="predicted"/>
<dbReference type="InterPro" id="IPR051932">
    <property type="entry name" value="Bact_StressResp_Reg"/>
</dbReference>
<organism evidence="3 5">
    <name type="scientific">Bacillus canaveralius</name>
    <dbReference type="NCBI Taxonomy" id="1403243"/>
    <lineage>
        <taxon>Bacteria</taxon>
        <taxon>Bacillati</taxon>
        <taxon>Bacillota</taxon>
        <taxon>Bacilli</taxon>
        <taxon>Bacillales</taxon>
        <taxon>Bacillaceae</taxon>
        <taxon>Bacillus</taxon>
    </lineage>
</organism>
<evidence type="ECO:0000313" key="4">
    <source>
        <dbReference type="EMBL" id="PLR97208.1"/>
    </source>
</evidence>
<reference evidence="3 5" key="1">
    <citation type="submission" date="2017-11" db="EMBL/GenBank/DDBJ databases">
        <title>Comparitive Functional Genomics of Dry Heat Resistant strains isolated from the Viking Spacecraft.</title>
        <authorList>
            <person name="Seuylemezian A."/>
            <person name="Cooper K."/>
            <person name="Vaishampayan P."/>
        </authorList>
    </citation>
    <scope>NUCLEOTIDE SEQUENCE [LARGE SCALE GENOMIC DNA]</scope>
    <source>
        <strain evidence="3 5">M4.6</strain>
    </source>
</reference>